<comment type="function">
    <text evidence="9">Converts cobyric acid to cobinamide by the addition of aminopropanol on the F carboxylic group.</text>
</comment>
<accession>A0A239CY18</accession>
<feature type="transmembrane region" description="Helical" evidence="9">
    <location>
        <begin position="156"/>
        <end position="174"/>
    </location>
</feature>
<organism evidence="10 11">
    <name type="scientific">Humidesulfovibrio mexicanus</name>
    <dbReference type="NCBI Taxonomy" id="147047"/>
    <lineage>
        <taxon>Bacteria</taxon>
        <taxon>Pseudomonadati</taxon>
        <taxon>Thermodesulfobacteriota</taxon>
        <taxon>Desulfovibrionia</taxon>
        <taxon>Desulfovibrionales</taxon>
        <taxon>Desulfovibrionaceae</taxon>
        <taxon>Humidesulfovibrio</taxon>
    </lineage>
</organism>
<dbReference type="HAMAP" id="MF_00024">
    <property type="entry name" value="CobD_CbiB"/>
    <property type="match status" value="1"/>
</dbReference>
<comment type="subcellular location">
    <subcellularLocation>
        <location evidence="1 9">Cell membrane</location>
        <topology evidence="1 9">Multi-pass membrane protein</topology>
    </subcellularLocation>
</comment>
<evidence type="ECO:0000256" key="6">
    <source>
        <dbReference type="ARBA" id="ARBA00022692"/>
    </source>
</evidence>
<evidence type="ECO:0000256" key="5">
    <source>
        <dbReference type="ARBA" id="ARBA00022573"/>
    </source>
</evidence>
<dbReference type="GO" id="GO:0048472">
    <property type="term" value="F:threonine-phosphate decarboxylase activity"/>
    <property type="evidence" value="ECO:0007669"/>
    <property type="project" value="InterPro"/>
</dbReference>
<dbReference type="OrthoDB" id="9811967at2"/>
<gene>
    <name evidence="9" type="primary">cobD</name>
    <name evidence="10" type="ORF">SAMN04488503_0023</name>
</gene>
<keyword evidence="4 9" id="KW-1003">Cell membrane</keyword>
<keyword evidence="6 9" id="KW-0812">Transmembrane</keyword>
<dbReference type="AlphaFoldDB" id="A0A239CY18"/>
<dbReference type="GO" id="GO:0015420">
    <property type="term" value="F:ABC-type vitamin B12 transporter activity"/>
    <property type="evidence" value="ECO:0007669"/>
    <property type="project" value="UniProtKB-UniRule"/>
</dbReference>
<evidence type="ECO:0000256" key="1">
    <source>
        <dbReference type="ARBA" id="ARBA00004651"/>
    </source>
</evidence>
<evidence type="ECO:0000313" key="10">
    <source>
        <dbReference type="EMBL" id="SNS25136.1"/>
    </source>
</evidence>
<dbReference type="UniPathway" id="UPA00148"/>
<reference evidence="10 11" key="1">
    <citation type="submission" date="2017-06" db="EMBL/GenBank/DDBJ databases">
        <authorList>
            <person name="Kim H.J."/>
            <person name="Triplett B.A."/>
        </authorList>
    </citation>
    <scope>NUCLEOTIDE SEQUENCE [LARGE SCALE GENOMIC DNA]</scope>
    <source>
        <strain evidence="10 11">DSM 13116</strain>
    </source>
</reference>
<protein>
    <recommendedName>
        <fullName evidence="9">Cobalamin biosynthesis protein CobD</fullName>
    </recommendedName>
</protein>
<comment type="caution">
    <text evidence="9">Lacks conserved residue(s) required for the propagation of feature annotation.</text>
</comment>
<dbReference type="GO" id="GO:0005886">
    <property type="term" value="C:plasma membrane"/>
    <property type="evidence" value="ECO:0007669"/>
    <property type="project" value="UniProtKB-SubCell"/>
</dbReference>
<dbReference type="RefSeq" id="WP_089275525.1">
    <property type="nucleotide sequence ID" value="NZ_FZOC01000010.1"/>
</dbReference>
<evidence type="ECO:0000313" key="11">
    <source>
        <dbReference type="Proteomes" id="UP000198324"/>
    </source>
</evidence>
<keyword evidence="8 9" id="KW-0472">Membrane</keyword>
<feature type="transmembrane region" description="Helical" evidence="9">
    <location>
        <begin position="52"/>
        <end position="72"/>
    </location>
</feature>
<dbReference type="Proteomes" id="UP000198324">
    <property type="component" value="Unassembled WGS sequence"/>
</dbReference>
<keyword evidence="5 9" id="KW-0169">Cobalamin biosynthesis</keyword>
<dbReference type="Pfam" id="PF03186">
    <property type="entry name" value="CobD_Cbib"/>
    <property type="match status" value="1"/>
</dbReference>
<feature type="transmembrane region" description="Helical" evidence="9">
    <location>
        <begin position="79"/>
        <end position="98"/>
    </location>
</feature>
<keyword evidence="11" id="KW-1185">Reference proteome</keyword>
<evidence type="ECO:0000256" key="3">
    <source>
        <dbReference type="ARBA" id="ARBA00006263"/>
    </source>
</evidence>
<evidence type="ECO:0000256" key="9">
    <source>
        <dbReference type="HAMAP-Rule" id="MF_00024"/>
    </source>
</evidence>
<feature type="transmembrane region" description="Helical" evidence="9">
    <location>
        <begin position="293"/>
        <end position="315"/>
    </location>
</feature>
<name>A0A239CY18_9BACT</name>
<dbReference type="PANTHER" id="PTHR34308">
    <property type="entry name" value="COBALAMIN BIOSYNTHESIS PROTEIN CBIB"/>
    <property type="match status" value="1"/>
</dbReference>
<comment type="similarity">
    <text evidence="3 9">Belongs to the CobD/CbiB family.</text>
</comment>
<dbReference type="GO" id="GO:0009236">
    <property type="term" value="P:cobalamin biosynthetic process"/>
    <property type="evidence" value="ECO:0007669"/>
    <property type="project" value="UniProtKB-UniRule"/>
</dbReference>
<dbReference type="PANTHER" id="PTHR34308:SF1">
    <property type="entry name" value="COBALAMIN BIOSYNTHESIS PROTEIN CBIB"/>
    <property type="match status" value="1"/>
</dbReference>
<dbReference type="InterPro" id="IPR004485">
    <property type="entry name" value="Cobalamin_biosynth_CobD/CbiB"/>
</dbReference>
<dbReference type="EMBL" id="FZOC01000010">
    <property type="protein sequence ID" value="SNS25136.1"/>
    <property type="molecule type" value="Genomic_DNA"/>
</dbReference>
<comment type="pathway">
    <text evidence="2 9">Cofactor biosynthesis; adenosylcobalamin biosynthesis.</text>
</comment>
<keyword evidence="7 9" id="KW-1133">Transmembrane helix</keyword>
<evidence type="ECO:0000256" key="8">
    <source>
        <dbReference type="ARBA" id="ARBA00023136"/>
    </source>
</evidence>
<evidence type="ECO:0000256" key="7">
    <source>
        <dbReference type="ARBA" id="ARBA00022989"/>
    </source>
</evidence>
<evidence type="ECO:0000256" key="2">
    <source>
        <dbReference type="ARBA" id="ARBA00004953"/>
    </source>
</evidence>
<sequence length="324" mass="35335">MSNLLALTFFSLPTLAFALDLLLGDPHRLPHPVRGLGWGLDRLEPLARRCGLPLRFAGALCVGLMAGGAYAAVDFLCDIHFFGVLLLAYFSYAGLALGELVDSGREALELVEDDGRLDDARLAVGMLVSRDTTTMQAPELRKTLAETVSENFCDAFVAPLFYLVLGGPALMWAYKAVSTMDSMWGYRTERFNQLGWAAARADDVLAYLPARVSAVLLVGSGAILRLPWREAMAHVRAEAARMESPNAGWPMATCAWLLGGGMGGATRYFGEIKNKPILGPQGAPWTLEKLKQLFRLVLLSGFAGVVLLQLCKVVVVRHLPWLWL</sequence>
<proteinExistence type="inferred from homology"/>
<evidence type="ECO:0000256" key="4">
    <source>
        <dbReference type="ARBA" id="ARBA00022475"/>
    </source>
</evidence>